<accession>A0ABW9GZS0</accession>
<dbReference type="EMBL" id="JBJUVG010000002">
    <property type="protein sequence ID" value="MFM9413294.1"/>
    <property type="molecule type" value="Genomic_DNA"/>
</dbReference>
<comment type="subunit">
    <text evidence="10">Monomer.</text>
</comment>
<dbReference type="InterPro" id="IPR013497">
    <property type="entry name" value="Topo_IA_cen"/>
</dbReference>
<dbReference type="Gene3D" id="3.30.65.10">
    <property type="entry name" value="Bacterial Topoisomerase I, domain 1"/>
    <property type="match status" value="2"/>
</dbReference>
<comment type="function">
    <text evidence="10">Releases the supercoiling and torsional tension of DNA, which is introduced during the DNA replication and transcription, by transiently cleaving and rejoining one strand of the DNA duplex. Introduces a single-strand break via transesterification at a target site in duplex DNA. The scissile phosphodiester is attacked by the catalytic tyrosine of the enzyme, resulting in the formation of a DNA-(5'-phosphotyrosyl)-enzyme intermediate and the expulsion of a 3'-OH DNA strand. The free DNA strand then undergoes passage around the unbroken strand, thus removing DNA supercoils. Finally, in the religation step, the DNA 3'-OH attacks the covalent intermediate to expel the active-site tyrosine and restore the DNA phosphodiester backbone.</text>
</comment>
<comment type="caution">
    <text evidence="13">The sequence shown here is derived from an EMBL/GenBank/DDBJ whole genome shotgun (WGS) entry which is preliminary data.</text>
</comment>
<feature type="site" description="Interaction with DNA" evidence="10">
    <location>
        <position position="37"/>
    </location>
</feature>
<feature type="active site" description="O-(5'-phospho-DNA)-tyrosine intermediate" evidence="10">
    <location>
        <position position="303"/>
    </location>
</feature>
<evidence type="ECO:0000256" key="5">
    <source>
        <dbReference type="ARBA" id="ARBA00022833"/>
    </source>
</evidence>
<dbReference type="Gene3D" id="1.10.460.10">
    <property type="entry name" value="Topoisomerase I, domain 2"/>
    <property type="match status" value="1"/>
</dbReference>
<keyword evidence="5" id="KW-0862">Zinc</keyword>
<dbReference type="InterPro" id="IPR003602">
    <property type="entry name" value="Topo_IA_DNA-bd_dom"/>
</dbReference>
<evidence type="ECO:0000256" key="2">
    <source>
        <dbReference type="ARBA" id="ARBA00009446"/>
    </source>
</evidence>
<evidence type="ECO:0000256" key="1">
    <source>
        <dbReference type="ARBA" id="ARBA00000213"/>
    </source>
</evidence>
<keyword evidence="9 10" id="KW-0413">Isomerase</keyword>
<evidence type="ECO:0000313" key="13">
    <source>
        <dbReference type="EMBL" id="MFM9413294.1"/>
    </source>
</evidence>
<dbReference type="InterPro" id="IPR006171">
    <property type="entry name" value="TOPRIM_dom"/>
</dbReference>
<dbReference type="NCBIfam" id="TIGR01051">
    <property type="entry name" value="topA_bact"/>
    <property type="match status" value="1"/>
</dbReference>
<dbReference type="Gene3D" id="1.10.290.10">
    <property type="entry name" value="Topoisomerase I, domain 4"/>
    <property type="match status" value="1"/>
</dbReference>
<dbReference type="InterPro" id="IPR000380">
    <property type="entry name" value="Topo_IA"/>
</dbReference>
<dbReference type="Pfam" id="PF01396">
    <property type="entry name" value="Zn_ribbon_Top1"/>
    <property type="match status" value="3"/>
</dbReference>
<dbReference type="Pfam" id="PF01131">
    <property type="entry name" value="Topoisom_bac"/>
    <property type="match status" value="1"/>
</dbReference>
<feature type="site" description="Interaction with DNA" evidence="10">
    <location>
        <position position="494"/>
    </location>
</feature>
<proteinExistence type="inferred from homology"/>
<feature type="site" description="Interaction with DNA" evidence="10">
    <location>
        <position position="159"/>
    </location>
</feature>
<dbReference type="EC" id="5.6.2.1" evidence="10"/>
<evidence type="ECO:0000313" key="14">
    <source>
        <dbReference type="Proteomes" id="UP001631949"/>
    </source>
</evidence>
<keyword evidence="6" id="KW-0460">Magnesium</keyword>
<dbReference type="InterPro" id="IPR034149">
    <property type="entry name" value="TOPRIM_TopoI"/>
</dbReference>
<sequence>MAKRAKNLVIVESPAKAKTIEKFLGRSHYQVVASMGHVRDLPKSQLGVDIENDFTPKYITIRGKGPIIADLKKAAKKANKIYLASDPDREGEAIAWHLSQQLGLDEDDKCRITFNEITKDAVKNAVQEPRTIDMDLVDAQQARRVVDRIVGYKLSPLLWRKVKKGFSAGRVQSVALRLICEREEEIKNFEPVEYWSLTSTFSNSRKDTFTAKLAKIDNKKAEIPNKEAMQAILDDLEDASYQIGKVKKTMRKKNPPRPFTTSALQQEASRRLNYTARKTMRIAQGLYEGVALEGSGPVGLITYMRTDSVRISTAAQAEARDLITADYGQKYLGGSAKRAKAAGGNVQDAHEAIRPTSAMRRPQDVKPYLSNEQYKLYSLIWTRFIASQMAAADIQQTSAAVLAKQYTFSATGSVIIFDGYLKVEQEFNKDKKEEGFLPELNDDEAVQLKKHEPKQHFTQPPARYNEASLIKTMEELGIGRPSTYVAIIETITGRNYVVRENKQFYPTEAGELVNDLLVTHFGDTINVDFTAELESELDDVESGDRYWKDVIRAFWQAFEPHLEKAEENIGDVKIEDEVTDIICEKCGKPFVIKMGRFGKFLACSGFPDCRNTRPLLEKIGVVCPKCREGDVVKRRSKKGRVFYGCSRYPDCDFVSWDKPTGETCPACKEGYLVEKNTKRSQRIVCSNKDCGYKVEKEADHE</sequence>
<comment type="similarity">
    <text evidence="2 10">Belongs to the type IA topoisomerase family.</text>
</comment>
<dbReference type="InterPro" id="IPR013498">
    <property type="entry name" value="Topo_IA_Znf"/>
</dbReference>
<gene>
    <name evidence="10 13" type="primary">topA</name>
    <name evidence="13" type="ORF">ACKQTC_02795</name>
</gene>
<dbReference type="RefSeq" id="WP_408976905.1">
    <property type="nucleotide sequence ID" value="NZ_JBJUVG010000002.1"/>
</dbReference>
<dbReference type="InterPro" id="IPR023405">
    <property type="entry name" value="Topo_IA_core_domain"/>
</dbReference>
<dbReference type="Gene3D" id="3.40.50.140">
    <property type="match status" value="1"/>
</dbReference>
<dbReference type="InterPro" id="IPR003601">
    <property type="entry name" value="Topo_IA_2"/>
</dbReference>
<dbReference type="InterPro" id="IPR013826">
    <property type="entry name" value="Topo_IA_cen_sub3"/>
</dbReference>
<dbReference type="Gene3D" id="2.70.20.10">
    <property type="entry name" value="Topoisomerase I, domain 3"/>
    <property type="match status" value="1"/>
</dbReference>
<evidence type="ECO:0000256" key="4">
    <source>
        <dbReference type="ARBA" id="ARBA00022771"/>
    </source>
</evidence>
<evidence type="ECO:0000256" key="8">
    <source>
        <dbReference type="ARBA" id="ARBA00023125"/>
    </source>
</evidence>
<dbReference type="PANTHER" id="PTHR42785">
    <property type="entry name" value="DNA TOPOISOMERASE, TYPE IA, CORE"/>
    <property type="match status" value="1"/>
</dbReference>
<dbReference type="SUPFAM" id="SSF56712">
    <property type="entry name" value="Prokaryotic type I DNA topoisomerase"/>
    <property type="match status" value="1"/>
</dbReference>
<dbReference type="PRINTS" id="PR00417">
    <property type="entry name" value="PRTPISMRASEI"/>
</dbReference>
<comment type="catalytic activity">
    <reaction evidence="1 10">
        <text>ATP-independent breakage of single-stranded DNA, followed by passage and rejoining.</text>
        <dbReference type="EC" id="5.6.2.1"/>
    </reaction>
</comment>
<keyword evidence="8 10" id="KW-0238">DNA-binding</keyword>
<dbReference type="InterPro" id="IPR005733">
    <property type="entry name" value="TopoI_bac-type"/>
</dbReference>
<dbReference type="Pfam" id="PF01751">
    <property type="entry name" value="Toprim"/>
    <property type="match status" value="1"/>
</dbReference>
<dbReference type="PROSITE" id="PS50880">
    <property type="entry name" value="TOPRIM"/>
    <property type="match status" value="1"/>
</dbReference>
<dbReference type="PROSITE" id="PS52039">
    <property type="entry name" value="TOPO_IA_2"/>
    <property type="match status" value="1"/>
</dbReference>
<feature type="site" description="Interaction with DNA" evidence="10">
    <location>
        <position position="143"/>
    </location>
</feature>
<keyword evidence="3" id="KW-0479">Metal-binding</keyword>
<evidence type="ECO:0000256" key="3">
    <source>
        <dbReference type="ARBA" id="ARBA00022723"/>
    </source>
</evidence>
<dbReference type="SMART" id="SM00436">
    <property type="entry name" value="TOP1Bc"/>
    <property type="match status" value="1"/>
</dbReference>
<feature type="region of interest" description="Interaction with DNA" evidence="10">
    <location>
        <begin position="167"/>
        <end position="172"/>
    </location>
</feature>
<keyword evidence="7 10" id="KW-0799">Topoisomerase</keyword>
<dbReference type="SMART" id="SM00437">
    <property type="entry name" value="TOP1Ac"/>
    <property type="match status" value="1"/>
</dbReference>
<feature type="domain" description="Toprim" evidence="11">
    <location>
        <begin position="6"/>
        <end position="117"/>
    </location>
</feature>
<dbReference type="InterPro" id="IPR013825">
    <property type="entry name" value="Topo_IA_cen_sub2"/>
</dbReference>
<feature type="site" description="Interaction with DNA" evidence="10">
    <location>
        <position position="147"/>
    </location>
</feature>
<dbReference type="PANTHER" id="PTHR42785:SF1">
    <property type="entry name" value="DNA TOPOISOMERASE"/>
    <property type="match status" value="1"/>
</dbReference>
<feature type="domain" description="Topo IA-type catalytic" evidence="12">
    <location>
        <begin position="133"/>
        <end position="562"/>
    </location>
</feature>
<feature type="site" description="Interaction with DNA" evidence="10">
    <location>
        <position position="152"/>
    </location>
</feature>
<evidence type="ECO:0000256" key="10">
    <source>
        <dbReference type="HAMAP-Rule" id="MF_00952"/>
    </source>
</evidence>
<protein>
    <recommendedName>
        <fullName evidence="10">DNA topoisomerase 1</fullName>
        <ecNumber evidence="10">5.6.2.1</ecNumber>
    </recommendedName>
    <alternativeName>
        <fullName evidence="10">DNA topoisomerase I</fullName>
    </alternativeName>
</protein>
<keyword evidence="4" id="KW-0863">Zinc-finger</keyword>
<dbReference type="InterPro" id="IPR028612">
    <property type="entry name" value="Topoisom_1_IA"/>
</dbReference>
<evidence type="ECO:0000259" key="12">
    <source>
        <dbReference type="PROSITE" id="PS52039"/>
    </source>
</evidence>
<evidence type="ECO:0000256" key="6">
    <source>
        <dbReference type="ARBA" id="ARBA00022842"/>
    </source>
</evidence>
<evidence type="ECO:0000259" key="11">
    <source>
        <dbReference type="PROSITE" id="PS50880"/>
    </source>
</evidence>
<keyword evidence="14" id="KW-1185">Reference proteome</keyword>
<dbReference type="InterPro" id="IPR023406">
    <property type="entry name" value="Topo_IA_AS"/>
</dbReference>
<evidence type="ECO:0000256" key="7">
    <source>
        <dbReference type="ARBA" id="ARBA00023029"/>
    </source>
</evidence>
<reference evidence="13 14" key="1">
    <citation type="journal article" date="2016" name="Int. J. Syst. Evol. Microbiol.">
        <title>Peptococcus simiae sp. nov., isolated from rhesus macaque faeces and emended description of the genus Peptococcus.</title>
        <authorList>
            <person name="Shkoporov A.N."/>
            <person name="Efimov B.A."/>
            <person name="Kondova I."/>
            <person name="Ouwerling B."/>
            <person name="Chaplin A.V."/>
            <person name="Shcherbakova V.A."/>
            <person name="Langermans J.A.M."/>
        </authorList>
    </citation>
    <scope>NUCLEOTIDE SEQUENCE [LARGE SCALE GENOMIC DNA]</scope>
    <source>
        <strain evidence="13 14">M108</strain>
    </source>
</reference>
<evidence type="ECO:0000256" key="9">
    <source>
        <dbReference type="ARBA" id="ARBA00023235"/>
    </source>
</evidence>
<dbReference type="SMART" id="SM00493">
    <property type="entry name" value="TOPRIM"/>
    <property type="match status" value="1"/>
</dbReference>
<dbReference type="Proteomes" id="UP001631949">
    <property type="component" value="Unassembled WGS sequence"/>
</dbReference>
<dbReference type="CDD" id="cd03363">
    <property type="entry name" value="TOPRIM_TopoIA_TopoI"/>
    <property type="match status" value="1"/>
</dbReference>
<organism evidence="13 14">
    <name type="scientific">Peptococcus simiae</name>
    <dbReference type="NCBI Taxonomy" id="1643805"/>
    <lineage>
        <taxon>Bacteria</taxon>
        <taxon>Bacillati</taxon>
        <taxon>Bacillota</taxon>
        <taxon>Clostridia</taxon>
        <taxon>Eubacteriales</taxon>
        <taxon>Peptococcaceae</taxon>
        <taxon>Peptococcus</taxon>
    </lineage>
</organism>
<feature type="site" description="Interaction with DNA" evidence="10">
    <location>
        <position position="144"/>
    </location>
</feature>
<feature type="site" description="Interaction with DNA" evidence="10">
    <location>
        <position position="305"/>
    </location>
</feature>
<name>A0ABW9GZS0_9FIRM</name>
<dbReference type="HAMAP" id="MF_00952">
    <property type="entry name" value="Topoisom_1_prok"/>
    <property type="match status" value="1"/>
</dbReference>
<dbReference type="PROSITE" id="PS00396">
    <property type="entry name" value="TOPO_IA_1"/>
    <property type="match status" value="1"/>
</dbReference>
<dbReference type="GO" id="GO:0003917">
    <property type="term" value="F:DNA topoisomerase type I (single strand cut, ATP-independent) activity"/>
    <property type="evidence" value="ECO:0007669"/>
    <property type="project" value="UniProtKB-EC"/>
</dbReference>
<dbReference type="SUPFAM" id="SSF57783">
    <property type="entry name" value="Zinc beta-ribbon"/>
    <property type="match status" value="1"/>
</dbReference>
<dbReference type="CDD" id="cd00186">
    <property type="entry name" value="TOP1Ac"/>
    <property type="match status" value="1"/>
</dbReference>
<dbReference type="InterPro" id="IPR013824">
    <property type="entry name" value="Topo_IA_cen_sub1"/>
</dbReference>